<accession>A0A2N8LCX1</accession>
<organism evidence="1 2">
    <name type="scientific">Streptococcus penaeicida</name>
    <dbReference type="NCBI Taxonomy" id="1765960"/>
    <lineage>
        <taxon>Bacteria</taxon>
        <taxon>Bacillati</taxon>
        <taxon>Bacillota</taxon>
        <taxon>Bacilli</taxon>
        <taxon>Lactobacillales</taxon>
        <taxon>Streptococcaceae</taxon>
        <taxon>Streptococcus</taxon>
    </lineage>
</organism>
<evidence type="ECO:0000313" key="2">
    <source>
        <dbReference type="Proteomes" id="UP000235963"/>
    </source>
</evidence>
<dbReference type="InterPro" id="IPR015018">
    <property type="entry name" value="DUF1905"/>
</dbReference>
<name>A0A2N8LCX1_9STRE</name>
<dbReference type="EMBL" id="LOCM01000015">
    <property type="protein sequence ID" value="PND47986.1"/>
    <property type="molecule type" value="Genomic_DNA"/>
</dbReference>
<keyword evidence="2" id="KW-1185">Reference proteome</keyword>
<evidence type="ECO:0008006" key="3">
    <source>
        <dbReference type="Google" id="ProtNLM"/>
    </source>
</evidence>
<evidence type="ECO:0000313" key="1">
    <source>
        <dbReference type="EMBL" id="PND47986.1"/>
    </source>
</evidence>
<comment type="caution">
    <text evidence="1">The sequence shown here is derived from an EMBL/GenBank/DDBJ whole genome shotgun (WGS) entry which is preliminary data.</text>
</comment>
<dbReference type="Proteomes" id="UP000235963">
    <property type="component" value="Unassembled WGS sequence"/>
</dbReference>
<dbReference type="OrthoDB" id="9800461at2"/>
<protein>
    <recommendedName>
        <fullName evidence="3">Enoyl-ACP reductase</fullName>
    </recommendedName>
</protein>
<dbReference type="Gene3D" id="2.40.30.100">
    <property type="entry name" value="AF2212/PG0164-like"/>
    <property type="match status" value="1"/>
</dbReference>
<dbReference type="AlphaFoldDB" id="A0A2N8LCX1"/>
<dbReference type="RefSeq" id="WP_102777210.1">
    <property type="nucleotide sequence ID" value="NZ_CBCSGP010000002.1"/>
</dbReference>
<dbReference type="SUPFAM" id="SSF141694">
    <property type="entry name" value="AF2212/PG0164-like"/>
    <property type="match status" value="1"/>
</dbReference>
<dbReference type="Pfam" id="PF08922">
    <property type="entry name" value="DUF1905"/>
    <property type="match status" value="1"/>
</dbReference>
<reference evidence="1 2" key="1">
    <citation type="submission" date="2015-12" db="EMBL/GenBank/DDBJ databases">
        <title>Streptococcus penaeicida sp. nov.</title>
        <authorList>
            <person name="Gomez-Gil B."/>
            <person name="Morales-Covarrubias M."/>
        </authorList>
    </citation>
    <scope>NUCLEOTIDE SEQUENCE [LARGE SCALE GENOMIC DNA]</scope>
    <source>
        <strain evidence="1 2">CAIM 1838</strain>
    </source>
</reference>
<dbReference type="InterPro" id="IPR037079">
    <property type="entry name" value="AF2212/PG0164-like_sf"/>
</dbReference>
<gene>
    <name evidence="1" type="ORF">AT575_03680</name>
</gene>
<sequence length="95" mass="10705">MNSKIYSYQSKIYAVPEKGGAYTIFPYNVREEFGKGRAKVHVTFDNYPYDGSVVNMGIKDEEGKICYIIGIRKDIQKAIGKSIGDTVTITVTERE</sequence>
<proteinExistence type="predicted"/>